<evidence type="ECO:0008006" key="4">
    <source>
        <dbReference type="Google" id="ProtNLM"/>
    </source>
</evidence>
<accession>A0A5C6CJP6</accession>
<feature type="transmembrane region" description="Helical" evidence="1">
    <location>
        <begin position="460"/>
        <end position="478"/>
    </location>
</feature>
<feature type="transmembrane region" description="Helical" evidence="1">
    <location>
        <begin position="86"/>
        <end position="109"/>
    </location>
</feature>
<evidence type="ECO:0000313" key="2">
    <source>
        <dbReference type="EMBL" id="TWU24678.1"/>
    </source>
</evidence>
<evidence type="ECO:0000256" key="1">
    <source>
        <dbReference type="SAM" id="Phobius"/>
    </source>
</evidence>
<protein>
    <recommendedName>
        <fullName evidence="4">Oligosaccharide repeat unit polymerase</fullName>
    </recommendedName>
</protein>
<dbReference type="Proteomes" id="UP000318437">
    <property type="component" value="Unassembled WGS sequence"/>
</dbReference>
<organism evidence="2 3">
    <name type="scientific">Bythopirellula polymerisocia</name>
    <dbReference type="NCBI Taxonomy" id="2528003"/>
    <lineage>
        <taxon>Bacteria</taxon>
        <taxon>Pseudomonadati</taxon>
        <taxon>Planctomycetota</taxon>
        <taxon>Planctomycetia</taxon>
        <taxon>Pirellulales</taxon>
        <taxon>Lacipirellulaceae</taxon>
        <taxon>Bythopirellula</taxon>
    </lineage>
</organism>
<feature type="transmembrane region" description="Helical" evidence="1">
    <location>
        <begin position="268"/>
        <end position="291"/>
    </location>
</feature>
<dbReference type="AlphaFoldDB" id="A0A5C6CJP6"/>
<feature type="transmembrane region" description="Helical" evidence="1">
    <location>
        <begin position="400"/>
        <end position="424"/>
    </location>
</feature>
<gene>
    <name evidence="2" type="ORF">Pla144_35640</name>
</gene>
<keyword evidence="1" id="KW-0812">Transmembrane</keyword>
<feature type="transmembrane region" description="Helical" evidence="1">
    <location>
        <begin position="436"/>
        <end position="454"/>
    </location>
</feature>
<reference evidence="2 3" key="1">
    <citation type="submission" date="2019-02" db="EMBL/GenBank/DDBJ databases">
        <title>Deep-cultivation of Planctomycetes and their phenomic and genomic characterization uncovers novel biology.</title>
        <authorList>
            <person name="Wiegand S."/>
            <person name="Jogler M."/>
            <person name="Boedeker C."/>
            <person name="Pinto D."/>
            <person name="Vollmers J."/>
            <person name="Rivas-Marin E."/>
            <person name="Kohn T."/>
            <person name="Peeters S.H."/>
            <person name="Heuer A."/>
            <person name="Rast P."/>
            <person name="Oberbeckmann S."/>
            <person name="Bunk B."/>
            <person name="Jeske O."/>
            <person name="Meyerdierks A."/>
            <person name="Storesund J.E."/>
            <person name="Kallscheuer N."/>
            <person name="Luecker S."/>
            <person name="Lage O.M."/>
            <person name="Pohl T."/>
            <person name="Merkel B.J."/>
            <person name="Hornburger P."/>
            <person name="Mueller R.-W."/>
            <person name="Bruemmer F."/>
            <person name="Labrenz M."/>
            <person name="Spormann A.M."/>
            <person name="Op Den Camp H."/>
            <person name="Overmann J."/>
            <person name="Amann R."/>
            <person name="Jetten M.S.M."/>
            <person name="Mascher T."/>
            <person name="Medema M.H."/>
            <person name="Devos D.P."/>
            <person name="Kaster A.-K."/>
            <person name="Ovreas L."/>
            <person name="Rohde M."/>
            <person name="Galperin M.Y."/>
            <person name="Jogler C."/>
        </authorList>
    </citation>
    <scope>NUCLEOTIDE SEQUENCE [LARGE SCALE GENOMIC DNA]</scope>
    <source>
        <strain evidence="2 3">Pla144</strain>
    </source>
</reference>
<keyword evidence="3" id="KW-1185">Reference proteome</keyword>
<keyword evidence="1" id="KW-0472">Membrane</keyword>
<feature type="transmembrane region" description="Helical" evidence="1">
    <location>
        <begin position="121"/>
        <end position="138"/>
    </location>
</feature>
<name>A0A5C6CJP6_9BACT</name>
<proteinExistence type="predicted"/>
<evidence type="ECO:0000313" key="3">
    <source>
        <dbReference type="Proteomes" id="UP000318437"/>
    </source>
</evidence>
<keyword evidence="1" id="KW-1133">Transmembrane helix</keyword>
<comment type="caution">
    <text evidence="2">The sequence shown here is derived from an EMBL/GenBank/DDBJ whole genome shotgun (WGS) entry which is preliminary data.</text>
</comment>
<feature type="transmembrane region" description="Helical" evidence="1">
    <location>
        <begin position="173"/>
        <end position="194"/>
    </location>
</feature>
<feature type="transmembrane region" description="Helical" evidence="1">
    <location>
        <begin position="54"/>
        <end position="74"/>
    </location>
</feature>
<dbReference type="EMBL" id="SJPS01000005">
    <property type="protein sequence ID" value="TWU24678.1"/>
    <property type="molecule type" value="Genomic_DNA"/>
</dbReference>
<sequence>MKSATNHRTEATVANSVALPIRATRKAWTGNLTRSGSRTRVSTLGISCSKYARLYPLIFFETYLICSLVVFAFGPVEFQISNPLKLYTFAIVGQIAIAVGYLTGIAKAPTLYCNPLSISKMLKLAILAMLIMSPITIYNRDRSEVSITEAITNPGAAYAARAERLNNRESAPLVSIVRALLGPIFGLFVPLGVIHLKGKRDAWKTLWRIGLLSLLVESILVGAAKGLFDLALVLPWLLWLRFHTGSSTESQHSTRTQARVNRRRNWSFAQKVLLVSITLSALLAGILYFGYSRQSRYELSGGSYPLWTTCWSKDLYGVTLPESVEYPVYMLSRYWTQGYLGLSECLELPFEWSFGIGHSTFLMRYAGILSSNPNYFLNKSYPYRLESETGYSVAHYWHTIYPWLASDLSFPGSILGIAVLAYLLGRAWKDAMWGQNPFAAGFLGQILLLFYYIPANNVRLMFSEEAIAFWGLLFLWKITSRTRRYAPRQFGVAR</sequence>